<keyword evidence="3" id="KW-1185">Reference proteome</keyword>
<feature type="transmembrane region" description="Helical" evidence="1">
    <location>
        <begin position="47"/>
        <end position="67"/>
    </location>
</feature>
<gene>
    <name evidence="2" type="ORF">ACFQL7_13895</name>
</gene>
<evidence type="ECO:0000256" key="1">
    <source>
        <dbReference type="SAM" id="Phobius"/>
    </source>
</evidence>
<comment type="caution">
    <text evidence="2">The sequence shown here is derived from an EMBL/GenBank/DDBJ whole genome shotgun (WGS) entry which is preliminary data.</text>
</comment>
<feature type="transmembrane region" description="Helical" evidence="1">
    <location>
        <begin position="21"/>
        <end position="41"/>
    </location>
</feature>
<evidence type="ECO:0000313" key="3">
    <source>
        <dbReference type="Proteomes" id="UP001596417"/>
    </source>
</evidence>
<keyword evidence="1" id="KW-0472">Membrane</keyword>
<dbReference type="RefSeq" id="WP_264555919.1">
    <property type="nucleotide sequence ID" value="NZ_CP109979.1"/>
</dbReference>
<protein>
    <submittedName>
        <fullName evidence="2">Uncharacterized protein</fullName>
    </submittedName>
</protein>
<keyword evidence="1" id="KW-0812">Transmembrane</keyword>
<name>A0ABD5YN95_9EURY</name>
<dbReference type="EMBL" id="JBHTAX010000001">
    <property type="protein sequence ID" value="MFC7190818.1"/>
    <property type="molecule type" value="Genomic_DNA"/>
</dbReference>
<sequence length="72" mass="7587">MKIKSAYRSIDNWIRSFSTSQYALLVWLVGVSVGTLAGLALPGNNLVNSATHAMGAATGVAIVFYLAGMPEN</sequence>
<proteinExistence type="predicted"/>
<dbReference type="AlphaFoldDB" id="A0ABD5YN95"/>
<evidence type="ECO:0000313" key="2">
    <source>
        <dbReference type="EMBL" id="MFC7190818.1"/>
    </source>
</evidence>
<organism evidence="2 3">
    <name type="scientific">Halocatena marina</name>
    <dbReference type="NCBI Taxonomy" id="2934937"/>
    <lineage>
        <taxon>Archaea</taxon>
        <taxon>Methanobacteriati</taxon>
        <taxon>Methanobacteriota</taxon>
        <taxon>Stenosarchaea group</taxon>
        <taxon>Halobacteria</taxon>
        <taxon>Halobacteriales</taxon>
        <taxon>Natronomonadaceae</taxon>
        <taxon>Halocatena</taxon>
    </lineage>
</organism>
<dbReference type="Proteomes" id="UP001596417">
    <property type="component" value="Unassembled WGS sequence"/>
</dbReference>
<accession>A0ABD5YN95</accession>
<reference evidence="2 3" key="1">
    <citation type="journal article" date="2019" name="Int. J. Syst. Evol. Microbiol.">
        <title>The Global Catalogue of Microorganisms (GCM) 10K type strain sequencing project: providing services to taxonomists for standard genome sequencing and annotation.</title>
        <authorList>
            <consortium name="The Broad Institute Genomics Platform"/>
            <consortium name="The Broad Institute Genome Sequencing Center for Infectious Disease"/>
            <person name="Wu L."/>
            <person name="Ma J."/>
        </authorList>
    </citation>
    <scope>NUCLEOTIDE SEQUENCE [LARGE SCALE GENOMIC DNA]</scope>
    <source>
        <strain evidence="2 3">RDMS1</strain>
    </source>
</reference>
<dbReference type="GeneID" id="76200476"/>
<keyword evidence="1" id="KW-1133">Transmembrane helix</keyword>